<organism evidence="3 4">
    <name type="scientific">Ectobacillus funiculus</name>
    <dbReference type="NCBI Taxonomy" id="137993"/>
    <lineage>
        <taxon>Bacteria</taxon>
        <taxon>Bacillati</taxon>
        <taxon>Bacillota</taxon>
        <taxon>Bacilli</taxon>
        <taxon>Bacillales</taxon>
        <taxon>Bacillaceae</taxon>
        <taxon>Ectobacillus</taxon>
    </lineage>
</organism>
<evidence type="ECO:0000313" key="4">
    <source>
        <dbReference type="Proteomes" id="UP001589609"/>
    </source>
</evidence>
<reference evidence="3 4" key="1">
    <citation type="submission" date="2024-09" db="EMBL/GenBank/DDBJ databases">
        <authorList>
            <person name="Sun Q."/>
            <person name="Mori K."/>
        </authorList>
    </citation>
    <scope>NUCLEOTIDE SEQUENCE [LARGE SCALE GENOMIC DNA]</scope>
    <source>
        <strain evidence="3 4">JCM 11201</strain>
    </source>
</reference>
<dbReference type="Pfam" id="PF25250">
    <property type="entry name" value="DUF7852"/>
    <property type="match status" value="1"/>
</dbReference>
<dbReference type="InterPro" id="IPR057174">
    <property type="entry name" value="DUF7852"/>
</dbReference>
<sequence length="269" mass="30388">MSEKHSRGSLEGRQNESKTLPTPFFPGLHSNSVLPELANRNVEPDITEGNVFAKIPVVLGETKVQIDVDTIINFPEPVLEIKAIKKNLKIVQCRLLVPTNKLFIKGFVRKNIQYATPTAATSNSVLSNIRSLTIDIPFTGVTAIDFLNFPKFQTNPDTKNFTFFTESQLPKGFSPKEHLLSGDLSQFDQLSGEHFNELPFCELIESRFIEFDEALDRQMGRVLNARGEVLHSPFEEGTFTRVEEKMVIELTVKVLQNQQVNVKSQKKHC</sequence>
<accession>A0ABV5WLF7</accession>
<dbReference type="EMBL" id="JBHMAF010000193">
    <property type="protein sequence ID" value="MFB9761479.1"/>
    <property type="molecule type" value="Genomic_DNA"/>
</dbReference>
<feature type="compositionally biased region" description="Basic and acidic residues" evidence="1">
    <location>
        <begin position="1"/>
        <end position="16"/>
    </location>
</feature>
<evidence type="ECO:0000256" key="1">
    <source>
        <dbReference type="SAM" id="MobiDB-lite"/>
    </source>
</evidence>
<protein>
    <submittedName>
        <fullName evidence="3">CsxC family protein</fullName>
    </submittedName>
</protein>
<dbReference type="RefSeq" id="WP_379951637.1">
    <property type="nucleotide sequence ID" value="NZ_JBHMAF010000193.1"/>
</dbReference>
<evidence type="ECO:0000259" key="2">
    <source>
        <dbReference type="Pfam" id="PF25250"/>
    </source>
</evidence>
<dbReference type="NCBIfam" id="NF045794">
    <property type="entry name" value="CsxC_fam"/>
    <property type="match status" value="1"/>
</dbReference>
<evidence type="ECO:0000313" key="3">
    <source>
        <dbReference type="EMBL" id="MFB9761479.1"/>
    </source>
</evidence>
<dbReference type="InterPro" id="IPR054845">
    <property type="entry name" value="Exosporium_prot_C"/>
</dbReference>
<keyword evidence="4" id="KW-1185">Reference proteome</keyword>
<feature type="region of interest" description="Disordered" evidence="1">
    <location>
        <begin position="1"/>
        <end position="24"/>
    </location>
</feature>
<gene>
    <name evidence="3" type="ORF">ACFFMS_24855</name>
</gene>
<comment type="caution">
    <text evidence="3">The sequence shown here is derived from an EMBL/GenBank/DDBJ whole genome shotgun (WGS) entry which is preliminary data.</text>
</comment>
<proteinExistence type="predicted"/>
<feature type="domain" description="DUF7852" evidence="2">
    <location>
        <begin position="20"/>
        <end position="99"/>
    </location>
</feature>
<dbReference type="Proteomes" id="UP001589609">
    <property type="component" value="Unassembled WGS sequence"/>
</dbReference>
<name>A0ABV5WLF7_9BACI</name>